<feature type="domain" description="SHSP" evidence="3">
    <location>
        <begin position="41"/>
        <end position="145"/>
    </location>
</feature>
<evidence type="ECO:0000313" key="4">
    <source>
        <dbReference type="EMBL" id="MBB5032798.1"/>
    </source>
</evidence>
<evidence type="ECO:0000313" key="5">
    <source>
        <dbReference type="Proteomes" id="UP000590740"/>
    </source>
</evidence>
<evidence type="ECO:0000256" key="1">
    <source>
        <dbReference type="PROSITE-ProRule" id="PRU00285"/>
    </source>
</evidence>
<accession>A0A7W7YAU8</accession>
<dbReference type="Proteomes" id="UP000590740">
    <property type="component" value="Unassembled WGS sequence"/>
</dbReference>
<organism evidence="4 5">
    <name type="scientific">Prosthecobacter vanneervenii</name>
    <dbReference type="NCBI Taxonomy" id="48466"/>
    <lineage>
        <taxon>Bacteria</taxon>
        <taxon>Pseudomonadati</taxon>
        <taxon>Verrucomicrobiota</taxon>
        <taxon>Verrucomicrobiia</taxon>
        <taxon>Verrucomicrobiales</taxon>
        <taxon>Verrucomicrobiaceae</taxon>
        <taxon>Prosthecobacter</taxon>
    </lineage>
</organism>
<reference evidence="4 5" key="1">
    <citation type="submission" date="2020-08" db="EMBL/GenBank/DDBJ databases">
        <title>Genomic Encyclopedia of Type Strains, Phase IV (KMG-IV): sequencing the most valuable type-strain genomes for metagenomic binning, comparative biology and taxonomic classification.</title>
        <authorList>
            <person name="Goeker M."/>
        </authorList>
    </citation>
    <scope>NUCLEOTIDE SEQUENCE [LARGE SCALE GENOMIC DNA]</scope>
    <source>
        <strain evidence="4 5">DSM 12252</strain>
    </source>
</reference>
<dbReference type="InterPro" id="IPR002068">
    <property type="entry name" value="A-crystallin/Hsp20_dom"/>
</dbReference>
<dbReference type="EMBL" id="JACHIG010000004">
    <property type="protein sequence ID" value="MBB5032798.1"/>
    <property type="molecule type" value="Genomic_DNA"/>
</dbReference>
<evidence type="ECO:0000256" key="2">
    <source>
        <dbReference type="RuleBase" id="RU003616"/>
    </source>
</evidence>
<dbReference type="AlphaFoldDB" id="A0A7W7YAU8"/>
<comment type="similarity">
    <text evidence="1 2">Belongs to the small heat shock protein (HSP20) family.</text>
</comment>
<dbReference type="PROSITE" id="PS01031">
    <property type="entry name" value="SHSP"/>
    <property type="match status" value="1"/>
</dbReference>
<sequence length="145" mass="16120">MKLIRTNPFSLNRVSDFDEWFRHPFAGMPSLSTLFNNLGEVFPGVANDKLAVDVHEDKDNYLASFEVPGVKKEDVKIELNNGLLSVAVEKREKDGDKESSYSLTRSVSVPEGVNAEAISAKLEDGILTVTLPKQERSKPRTITLN</sequence>
<dbReference type="PANTHER" id="PTHR11527">
    <property type="entry name" value="HEAT-SHOCK PROTEIN 20 FAMILY MEMBER"/>
    <property type="match status" value="1"/>
</dbReference>
<gene>
    <name evidence="4" type="ORF">HNQ65_002380</name>
</gene>
<proteinExistence type="inferred from homology"/>
<dbReference type="Gene3D" id="2.60.40.790">
    <property type="match status" value="1"/>
</dbReference>
<dbReference type="CDD" id="cd06464">
    <property type="entry name" value="ACD_sHsps-like"/>
    <property type="match status" value="1"/>
</dbReference>
<dbReference type="InterPro" id="IPR008978">
    <property type="entry name" value="HSP20-like_chaperone"/>
</dbReference>
<dbReference type="RefSeq" id="WP_184339708.1">
    <property type="nucleotide sequence ID" value="NZ_JACHIG010000004.1"/>
</dbReference>
<dbReference type="InterPro" id="IPR031107">
    <property type="entry name" value="Small_HSP"/>
</dbReference>
<dbReference type="Pfam" id="PF00011">
    <property type="entry name" value="HSP20"/>
    <property type="match status" value="1"/>
</dbReference>
<keyword evidence="5" id="KW-1185">Reference proteome</keyword>
<dbReference type="SUPFAM" id="SSF49764">
    <property type="entry name" value="HSP20-like chaperones"/>
    <property type="match status" value="1"/>
</dbReference>
<protein>
    <submittedName>
        <fullName evidence="4">HSP20 family protein</fullName>
    </submittedName>
</protein>
<comment type="caution">
    <text evidence="4">The sequence shown here is derived from an EMBL/GenBank/DDBJ whole genome shotgun (WGS) entry which is preliminary data.</text>
</comment>
<name>A0A7W7YAU8_9BACT</name>
<evidence type="ECO:0000259" key="3">
    <source>
        <dbReference type="PROSITE" id="PS01031"/>
    </source>
</evidence>